<accession>A0A841KNZ8</accession>
<feature type="domain" description="DUF3786" evidence="1">
    <location>
        <begin position="29"/>
        <end position="202"/>
    </location>
</feature>
<evidence type="ECO:0000259" key="1">
    <source>
        <dbReference type="Pfam" id="PF12654"/>
    </source>
</evidence>
<proteinExistence type="predicted"/>
<name>A0A841KNZ8_9FIRM</name>
<reference evidence="2 3" key="1">
    <citation type="submission" date="2020-08" db="EMBL/GenBank/DDBJ databases">
        <title>Genomic Encyclopedia of Type Strains, Phase IV (KMG-IV): sequencing the most valuable type-strain genomes for metagenomic binning, comparative biology and taxonomic classification.</title>
        <authorList>
            <person name="Goeker M."/>
        </authorList>
    </citation>
    <scope>NUCLEOTIDE SEQUENCE [LARGE SCALE GENOMIC DNA]</scope>
    <source>
        <strain evidence="2 3">DSM 103526</strain>
    </source>
</reference>
<dbReference type="AlphaFoldDB" id="A0A841KNZ8"/>
<dbReference type="RefSeq" id="WP_184309242.1">
    <property type="nucleotide sequence ID" value="NZ_JACHEN010000006.1"/>
</dbReference>
<dbReference type="Pfam" id="PF12654">
    <property type="entry name" value="DUF3786"/>
    <property type="match status" value="1"/>
</dbReference>
<evidence type="ECO:0000313" key="3">
    <source>
        <dbReference type="Proteomes" id="UP000579281"/>
    </source>
</evidence>
<dbReference type="InterPro" id="IPR024264">
    <property type="entry name" value="DUF3786"/>
</dbReference>
<dbReference type="EMBL" id="JACHEN010000006">
    <property type="protein sequence ID" value="MBB6215176.1"/>
    <property type="molecule type" value="Genomic_DNA"/>
</dbReference>
<organism evidence="2 3">
    <name type="scientific">Anaerosolibacter carboniphilus</name>
    <dbReference type="NCBI Taxonomy" id="1417629"/>
    <lineage>
        <taxon>Bacteria</taxon>
        <taxon>Bacillati</taxon>
        <taxon>Bacillota</taxon>
        <taxon>Clostridia</taxon>
        <taxon>Peptostreptococcales</taxon>
        <taxon>Thermotaleaceae</taxon>
        <taxon>Anaerosolibacter</taxon>
    </lineage>
</organism>
<gene>
    <name evidence="2" type="ORF">HNQ80_001265</name>
</gene>
<keyword evidence="3" id="KW-1185">Reference proteome</keyword>
<sequence length="214" mass="24763">MVYDRQAVEEKRKEKLPYDHYKSIFKDRDPHQVAENTGCIYNEEINELIVKMMDRKYIVKYPTGEILNEDYSEIDNYSLKTLVLRYLMNGKPVAPFHKDITYRDIPGGNVYYRNFHGRCITRLARTFANNLEGFEKACMSIGAEKVPLGDMAYKFEFVNNVFVTFALWRGDAEFSASAQILFDGNVSFYFDAEDLAFVGDVSIGILKHLAAENR</sequence>
<protein>
    <recommendedName>
        <fullName evidence="1">DUF3786 domain-containing protein</fullName>
    </recommendedName>
</protein>
<evidence type="ECO:0000313" key="2">
    <source>
        <dbReference type="EMBL" id="MBB6215176.1"/>
    </source>
</evidence>
<dbReference type="Proteomes" id="UP000579281">
    <property type="component" value="Unassembled WGS sequence"/>
</dbReference>
<comment type="caution">
    <text evidence="2">The sequence shown here is derived from an EMBL/GenBank/DDBJ whole genome shotgun (WGS) entry which is preliminary data.</text>
</comment>